<dbReference type="EnsemblPlants" id="Pp3c12_18780V3.2">
    <property type="protein sequence ID" value="PAC:32974616.CDS.1"/>
    <property type="gene ID" value="Pp3c12_18780"/>
</dbReference>
<proteinExistence type="predicted"/>
<name>A0A2K1JRC9_PHYPA</name>
<dbReference type="EMBL" id="ABEU02000012">
    <property type="protein sequence ID" value="PNR44089.1"/>
    <property type="molecule type" value="Genomic_DNA"/>
</dbReference>
<dbReference type="Gramene" id="Pp3c12_18780V3.1">
    <property type="protein sequence ID" value="PAC:32974615.CDS.1"/>
    <property type="gene ID" value="Pp3c12_18780"/>
</dbReference>
<reference evidence="1 3" key="1">
    <citation type="journal article" date="2008" name="Science">
        <title>The Physcomitrella genome reveals evolutionary insights into the conquest of land by plants.</title>
        <authorList>
            <person name="Rensing S."/>
            <person name="Lang D."/>
            <person name="Zimmer A."/>
            <person name="Terry A."/>
            <person name="Salamov A."/>
            <person name="Shapiro H."/>
            <person name="Nishiyama T."/>
            <person name="Perroud P.-F."/>
            <person name="Lindquist E."/>
            <person name="Kamisugi Y."/>
            <person name="Tanahashi T."/>
            <person name="Sakakibara K."/>
            <person name="Fujita T."/>
            <person name="Oishi K."/>
            <person name="Shin-I T."/>
            <person name="Kuroki Y."/>
            <person name="Toyoda A."/>
            <person name="Suzuki Y."/>
            <person name="Hashimoto A."/>
            <person name="Yamaguchi K."/>
            <person name="Sugano A."/>
            <person name="Kohara Y."/>
            <person name="Fujiyama A."/>
            <person name="Anterola A."/>
            <person name="Aoki S."/>
            <person name="Ashton N."/>
            <person name="Barbazuk W.B."/>
            <person name="Barker E."/>
            <person name="Bennetzen J."/>
            <person name="Bezanilla M."/>
            <person name="Blankenship R."/>
            <person name="Cho S.H."/>
            <person name="Dutcher S."/>
            <person name="Estelle M."/>
            <person name="Fawcett J.A."/>
            <person name="Gundlach H."/>
            <person name="Hanada K."/>
            <person name="Heyl A."/>
            <person name="Hicks K.A."/>
            <person name="Hugh J."/>
            <person name="Lohr M."/>
            <person name="Mayer K."/>
            <person name="Melkozernov A."/>
            <person name="Murata T."/>
            <person name="Nelson D."/>
            <person name="Pils B."/>
            <person name="Prigge M."/>
            <person name="Reiss B."/>
            <person name="Renner T."/>
            <person name="Rombauts S."/>
            <person name="Rushton P."/>
            <person name="Sanderfoot A."/>
            <person name="Schween G."/>
            <person name="Shiu S.-H."/>
            <person name="Stueber K."/>
            <person name="Theodoulou F.L."/>
            <person name="Tu H."/>
            <person name="Van de Peer Y."/>
            <person name="Verrier P.J."/>
            <person name="Waters E."/>
            <person name="Wood A."/>
            <person name="Yang L."/>
            <person name="Cove D."/>
            <person name="Cuming A."/>
            <person name="Hasebe M."/>
            <person name="Lucas S."/>
            <person name="Mishler D.B."/>
            <person name="Reski R."/>
            <person name="Grigoriev I."/>
            <person name="Quatrano R.S."/>
            <person name="Boore J.L."/>
        </authorList>
    </citation>
    <scope>NUCLEOTIDE SEQUENCE [LARGE SCALE GENOMIC DNA]</scope>
    <source>
        <strain evidence="2 3">cv. Gransden 2004</strain>
    </source>
</reference>
<dbReference type="PaxDb" id="3218-PP1S46_126V6.1"/>
<dbReference type="Gramene" id="Pp3c12_18780V3.2">
    <property type="protein sequence ID" value="PAC:32974616.CDS.1"/>
    <property type="gene ID" value="Pp3c12_18780"/>
</dbReference>
<evidence type="ECO:0000313" key="2">
    <source>
        <dbReference type="EnsemblPlants" id="PAC:32974615.CDS.1"/>
    </source>
</evidence>
<accession>A0A2K1JRC9</accession>
<dbReference type="InParanoid" id="A0A2K1JRC9"/>
<protein>
    <submittedName>
        <fullName evidence="1 2">Uncharacterized protein</fullName>
    </submittedName>
</protein>
<evidence type="ECO:0000313" key="3">
    <source>
        <dbReference type="Proteomes" id="UP000006727"/>
    </source>
</evidence>
<organism evidence="1">
    <name type="scientific">Physcomitrium patens</name>
    <name type="common">Spreading-leaved earth moss</name>
    <name type="synonym">Physcomitrella patens</name>
    <dbReference type="NCBI Taxonomy" id="3218"/>
    <lineage>
        <taxon>Eukaryota</taxon>
        <taxon>Viridiplantae</taxon>
        <taxon>Streptophyta</taxon>
        <taxon>Embryophyta</taxon>
        <taxon>Bryophyta</taxon>
        <taxon>Bryophytina</taxon>
        <taxon>Bryopsida</taxon>
        <taxon>Funariidae</taxon>
        <taxon>Funariales</taxon>
        <taxon>Funariaceae</taxon>
        <taxon>Physcomitrium</taxon>
    </lineage>
</organism>
<reference evidence="2" key="3">
    <citation type="submission" date="2020-12" db="UniProtKB">
        <authorList>
            <consortium name="EnsemblPlants"/>
        </authorList>
    </citation>
    <scope>IDENTIFICATION</scope>
</reference>
<reference evidence="1 3" key="2">
    <citation type="journal article" date="2018" name="Plant J.">
        <title>The Physcomitrella patens chromosome-scale assembly reveals moss genome structure and evolution.</title>
        <authorList>
            <person name="Lang D."/>
            <person name="Ullrich K.K."/>
            <person name="Murat F."/>
            <person name="Fuchs J."/>
            <person name="Jenkins J."/>
            <person name="Haas F.B."/>
            <person name="Piednoel M."/>
            <person name="Gundlach H."/>
            <person name="Van Bel M."/>
            <person name="Meyberg R."/>
            <person name="Vives C."/>
            <person name="Morata J."/>
            <person name="Symeonidi A."/>
            <person name="Hiss M."/>
            <person name="Muchero W."/>
            <person name="Kamisugi Y."/>
            <person name="Saleh O."/>
            <person name="Blanc G."/>
            <person name="Decker E.L."/>
            <person name="van Gessel N."/>
            <person name="Grimwood J."/>
            <person name="Hayes R.D."/>
            <person name="Graham S.W."/>
            <person name="Gunter L.E."/>
            <person name="McDaniel S.F."/>
            <person name="Hoernstein S.N.W."/>
            <person name="Larsson A."/>
            <person name="Li F.W."/>
            <person name="Perroud P.F."/>
            <person name="Phillips J."/>
            <person name="Ranjan P."/>
            <person name="Rokshar D.S."/>
            <person name="Rothfels C.J."/>
            <person name="Schneider L."/>
            <person name="Shu S."/>
            <person name="Stevenson D.W."/>
            <person name="Thummler F."/>
            <person name="Tillich M."/>
            <person name="Villarreal Aguilar J.C."/>
            <person name="Widiez T."/>
            <person name="Wong G.K."/>
            <person name="Wymore A."/>
            <person name="Zhang Y."/>
            <person name="Zimmer A.D."/>
            <person name="Quatrano R.S."/>
            <person name="Mayer K.F.X."/>
            <person name="Goodstein D."/>
            <person name="Casacuberta J.M."/>
            <person name="Vandepoele K."/>
            <person name="Reski R."/>
            <person name="Cuming A.C."/>
            <person name="Tuskan G.A."/>
            <person name="Maumus F."/>
            <person name="Salse J."/>
            <person name="Schmutz J."/>
            <person name="Rensing S.A."/>
        </authorList>
    </citation>
    <scope>NUCLEOTIDE SEQUENCE [LARGE SCALE GENOMIC DNA]</scope>
    <source>
        <strain evidence="2 3">cv. Gransden 2004</strain>
    </source>
</reference>
<sequence length="58" mass="6761">MRSFTEYTRIIERRKALALSKQPSSRQSKIAQLLTKNFRRRSLVQNDDNPPAVQKAES</sequence>
<dbReference type="AlphaFoldDB" id="A0A2K1JRC9"/>
<keyword evidence="3" id="KW-1185">Reference proteome</keyword>
<dbReference type="EnsemblPlants" id="Pp3c12_18780V3.1">
    <property type="protein sequence ID" value="PAC:32974615.CDS.1"/>
    <property type="gene ID" value="Pp3c12_18780"/>
</dbReference>
<gene>
    <name evidence="1" type="ORF">PHYPA_016472</name>
</gene>
<dbReference type="Proteomes" id="UP000006727">
    <property type="component" value="Chromosome 12"/>
</dbReference>
<evidence type="ECO:0000313" key="1">
    <source>
        <dbReference type="EMBL" id="PNR44089.1"/>
    </source>
</evidence>